<dbReference type="PANTHER" id="PTHR11735">
    <property type="entry name" value="TRNA N6-ADENOSINE THREONYLCARBAMOYLTRANSFERASE"/>
    <property type="match status" value="1"/>
</dbReference>
<dbReference type="RefSeq" id="WP_216470885.1">
    <property type="nucleotide sequence ID" value="NZ_JAHLQI010000006.1"/>
</dbReference>
<dbReference type="GO" id="GO:0061711">
    <property type="term" value="F:tRNA N(6)-L-threonylcarbamoyladenine synthase activity"/>
    <property type="evidence" value="ECO:0007669"/>
    <property type="project" value="UniProtKB-EC"/>
</dbReference>
<dbReference type="PANTHER" id="PTHR11735:SF11">
    <property type="entry name" value="TRNA THREONYLCARBAMOYLADENOSINE BIOSYNTHESIS PROTEIN TSAB"/>
    <property type="match status" value="1"/>
</dbReference>
<proteinExistence type="predicted"/>
<protein>
    <submittedName>
        <fullName evidence="2">tRNA (Adenosine(37)-N6)-threonylcarbamoyltransferase complex dimerization subunit type 1 TsaB</fullName>
        <ecNumber evidence="2">2.3.1.234</ecNumber>
    </submittedName>
</protein>
<dbReference type="CDD" id="cd24032">
    <property type="entry name" value="ASKHA_NBD_TsaB"/>
    <property type="match status" value="1"/>
</dbReference>
<dbReference type="Proteomes" id="UP000783588">
    <property type="component" value="Unassembled WGS sequence"/>
</dbReference>
<feature type="domain" description="Gcp-like" evidence="1">
    <location>
        <begin position="34"/>
        <end position="149"/>
    </location>
</feature>
<dbReference type="NCBIfam" id="TIGR03725">
    <property type="entry name" value="T6A_YeaZ"/>
    <property type="match status" value="1"/>
</dbReference>
<dbReference type="InterPro" id="IPR000905">
    <property type="entry name" value="Gcp-like_dom"/>
</dbReference>
<evidence type="ECO:0000313" key="3">
    <source>
        <dbReference type="Proteomes" id="UP000783588"/>
    </source>
</evidence>
<comment type="caution">
    <text evidence="2">The sequence shown here is derived from an EMBL/GenBank/DDBJ whole genome shotgun (WGS) entry which is preliminary data.</text>
</comment>
<dbReference type="EMBL" id="JAHLQI010000006">
    <property type="protein sequence ID" value="MBU5491173.1"/>
    <property type="molecule type" value="Genomic_DNA"/>
</dbReference>
<accession>A0ABS6EUF8</accession>
<keyword evidence="2" id="KW-0012">Acyltransferase</keyword>
<evidence type="ECO:0000259" key="1">
    <source>
        <dbReference type="Pfam" id="PF00814"/>
    </source>
</evidence>
<keyword evidence="3" id="KW-1185">Reference proteome</keyword>
<gene>
    <name evidence="2" type="primary">tsaB</name>
    <name evidence="2" type="ORF">KQI75_11200</name>
</gene>
<evidence type="ECO:0000313" key="2">
    <source>
        <dbReference type="EMBL" id="MBU5491173.1"/>
    </source>
</evidence>
<dbReference type="EC" id="2.3.1.234" evidence="2"/>
<organism evidence="2 3">
    <name type="scientific">Butyricicoccus intestinisimiae</name>
    <dbReference type="NCBI Taxonomy" id="2841509"/>
    <lineage>
        <taxon>Bacteria</taxon>
        <taxon>Bacillati</taxon>
        <taxon>Bacillota</taxon>
        <taxon>Clostridia</taxon>
        <taxon>Eubacteriales</taxon>
        <taxon>Butyricicoccaceae</taxon>
        <taxon>Butyricicoccus</taxon>
    </lineage>
</organism>
<keyword evidence="2" id="KW-0808">Transferase</keyword>
<sequence length="245" mass="26039">MNILTLESSSLSASVCITEDTKLLAQSFQNCGLTHSATLLPMIDHIMTSAQMTLADIDVIACVTGPGSFTGVRIGVSTAKGIADAKNIPCVGVSSLAGAAWNVAPLTDRLICPVMDARRGQLYNALFDYTGGALHRLTPDRAISMEDLKKELISLGKSVLLVGDGTQICYNNFSLSDELDVMAAPSGLVYPCAWGAAMEAYHLAQEGKMVSAAALLPSYLRQPQAVRERLAREAEQAAKSSMKKE</sequence>
<dbReference type="InterPro" id="IPR022496">
    <property type="entry name" value="T6A_TsaB"/>
</dbReference>
<name>A0ABS6EUF8_9FIRM</name>
<reference evidence="2 3" key="1">
    <citation type="submission" date="2021-06" db="EMBL/GenBank/DDBJ databases">
        <authorList>
            <person name="Sun Q."/>
            <person name="Li D."/>
        </authorList>
    </citation>
    <scope>NUCLEOTIDE SEQUENCE [LARGE SCALE GENOMIC DNA]</scope>
    <source>
        <strain evidence="2 3">MSJd-7</strain>
    </source>
</reference>
<dbReference type="Pfam" id="PF00814">
    <property type="entry name" value="TsaD"/>
    <property type="match status" value="1"/>
</dbReference>